<feature type="modified residue" description="4-aspartylphosphate" evidence="1">
    <location>
        <position position="62"/>
    </location>
</feature>
<sequence>MDTATSTLVTKVYLVDDTLEVRRRFARLLAAIPGVAIAGESEDTDEALAGILASHADVVVLDIRLAGQTNLGLIKALSRAKPTIVKIALTNYSGAAFRRACEVAGADFFFDKTSEFDKACRTIHSIVNARTARHAV</sequence>
<dbReference type="InterPro" id="IPR011006">
    <property type="entry name" value="CheY-like_superfamily"/>
</dbReference>
<dbReference type="STRING" id="1462993.A6V36_28780"/>
<dbReference type="Gene3D" id="3.40.50.2300">
    <property type="match status" value="1"/>
</dbReference>
<dbReference type="Proteomes" id="UP000078116">
    <property type="component" value="Unassembled WGS sequence"/>
</dbReference>
<keyword evidence="5" id="KW-1185">Reference proteome</keyword>
<dbReference type="SUPFAM" id="SSF52172">
    <property type="entry name" value="CheY-like"/>
    <property type="match status" value="1"/>
</dbReference>
<dbReference type="RefSeq" id="WP_064267940.1">
    <property type="nucleotide sequence ID" value="NZ_LXJZ01000161.1"/>
</dbReference>
<comment type="caution">
    <text evidence="3">The sequence shown here is derived from an EMBL/GenBank/DDBJ whole genome shotgun (WGS) entry which is preliminary data.</text>
</comment>
<evidence type="ECO:0000313" key="5">
    <source>
        <dbReference type="Proteomes" id="UP000077961"/>
    </source>
</evidence>
<dbReference type="Pfam" id="PF00072">
    <property type="entry name" value="Response_reg"/>
    <property type="match status" value="1"/>
</dbReference>
<evidence type="ECO:0000313" key="4">
    <source>
        <dbReference type="EMBL" id="OAJ59050.1"/>
    </source>
</evidence>
<dbReference type="OrthoDB" id="9152510at2"/>
<protein>
    <submittedName>
        <fullName evidence="3">Two-component system response regulator</fullName>
    </submittedName>
</protein>
<dbReference type="EMBL" id="LXKA01000360">
    <property type="protein sequence ID" value="OAJ53498.1"/>
    <property type="molecule type" value="Genomic_DNA"/>
</dbReference>
<dbReference type="InterPro" id="IPR001789">
    <property type="entry name" value="Sig_transdc_resp-reg_receiver"/>
</dbReference>
<dbReference type="AlphaFoldDB" id="A0A1A9MYE0"/>
<reference evidence="5 6" key="1">
    <citation type="submission" date="2016-04" db="EMBL/GenBank/DDBJ databases">
        <title>Reclassification of Paraburkholderia panaciterrae (Farh et al. 2015) Dobritsa &amp; Samadpour 2016 as a later homotypic synonym of Paraburkholderia ginsengiterrae (Farh et al. 2015) Dobritsa &amp; Samadpour 2016.</title>
        <authorList>
            <person name="Dobritsa A.P."/>
            <person name="Kutumbaka K."/>
            <person name="Samadpour M."/>
        </authorList>
    </citation>
    <scope>NUCLEOTIDE SEQUENCE [LARGE SCALE GENOMIC DNA]</scope>
    <source>
        <strain evidence="3 6">DCY85</strain>
        <strain evidence="4 5">DCY85-1</strain>
    </source>
</reference>
<name>A0A1A9MYE0_9BURK</name>
<feature type="domain" description="Response regulatory" evidence="2">
    <location>
        <begin position="11"/>
        <end position="127"/>
    </location>
</feature>
<evidence type="ECO:0000313" key="6">
    <source>
        <dbReference type="Proteomes" id="UP000078116"/>
    </source>
</evidence>
<dbReference type="Proteomes" id="UP000077961">
    <property type="component" value="Unassembled WGS sequence"/>
</dbReference>
<dbReference type="SMART" id="SM00448">
    <property type="entry name" value="REC"/>
    <property type="match status" value="1"/>
</dbReference>
<dbReference type="EMBL" id="LXJZ01000161">
    <property type="protein sequence ID" value="OAJ59050.1"/>
    <property type="molecule type" value="Genomic_DNA"/>
</dbReference>
<dbReference type="GO" id="GO:0000160">
    <property type="term" value="P:phosphorelay signal transduction system"/>
    <property type="evidence" value="ECO:0007669"/>
    <property type="project" value="InterPro"/>
</dbReference>
<keyword evidence="1" id="KW-0597">Phosphoprotein</keyword>
<evidence type="ECO:0000313" key="3">
    <source>
        <dbReference type="EMBL" id="OAJ53498.1"/>
    </source>
</evidence>
<organism evidence="3 6">
    <name type="scientific">Paraburkholderia ginsengiterrae</name>
    <dbReference type="NCBI Taxonomy" id="1462993"/>
    <lineage>
        <taxon>Bacteria</taxon>
        <taxon>Pseudomonadati</taxon>
        <taxon>Pseudomonadota</taxon>
        <taxon>Betaproteobacteria</taxon>
        <taxon>Burkholderiales</taxon>
        <taxon>Burkholderiaceae</taxon>
        <taxon>Paraburkholderia</taxon>
    </lineage>
</organism>
<dbReference type="PROSITE" id="PS50110">
    <property type="entry name" value="RESPONSE_REGULATORY"/>
    <property type="match status" value="1"/>
</dbReference>
<evidence type="ECO:0000256" key="1">
    <source>
        <dbReference type="PROSITE-ProRule" id="PRU00169"/>
    </source>
</evidence>
<accession>A0A1A9MYE0</accession>
<evidence type="ECO:0000259" key="2">
    <source>
        <dbReference type="PROSITE" id="PS50110"/>
    </source>
</evidence>
<gene>
    <name evidence="4" type="ORF">A6V36_28780</name>
    <name evidence="3" type="ORF">A6V37_08925</name>
</gene>
<proteinExistence type="predicted"/>